<evidence type="ECO:0000313" key="1">
    <source>
        <dbReference type="EnsemblPlants" id="TuG1812G0400001603.01.T01"/>
    </source>
</evidence>
<proteinExistence type="predicted"/>
<dbReference type="EnsemblPlants" id="TuG1812G0400001603.01.T01">
    <property type="protein sequence ID" value="TuG1812G0400001603.01.T01"/>
    <property type="gene ID" value="TuG1812G0400001603.01"/>
</dbReference>
<gene>
    <name evidence="1" type="primary">LOC125551362</name>
</gene>
<dbReference type="EnsemblPlants" id="TuG1812S0002490100.01.T01">
    <property type="protein sequence ID" value="TuG1812S0002490100.01.T01"/>
    <property type="gene ID" value="TuG1812S0002490100.01"/>
</dbReference>
<keyword evidence="3" id="KW-1185">Reference proteome</keyword>
<organism evidence="2 3">
    <name type="scientific">Triticum urartu</name>
    <name type="common">Red wild einkorn</name>
    <name type="synonym">Crithodium urartu</name>
    <dbReference type="NCBI Taxonomy" id="4572"/>
    <lineage>
        <taxon>Eukaryota</taxon>
        <taxon>Viridiplantae</taxon>
        <taxon>Streptophyta</taxon>
        <taxon>Embryophyta</taxon>
        <taxon>Tracheophyta</taxon>
        <taxon>Spermatophyta</taxon>
        <taxon>Magnoliopsida</taxon>
        <taxon>Liliopsida</taxon>
        <taxon>Poales</taxon>
        <taxon>Poaceae</taxon>
        <taxon>BOP clade</taxon>
        <taxon>Pooideae</taxon>
        <taxon>Triticodae</taxon>
        <taxon>Triticeae</taxon>
        <taxon>Triticinae</taxon>
        <taxon>Triticum</taxon>
    </lineage>
</organism>
<dbReference type="RefSeq" id="XP_048570523.1">
    <property type="nucleotide sequence ID" value="XM_048714566.1"/>
</dbReference>
<dbReference type="Proteomes" id="UP000015106">
    <property type="component" value="Chromosome 4"/>
</dbReference>
<dbReference type="Gramene" id="TuG1812S0002490100.01.T01">
    <property type="protein sequence ID" value="TuG1812S0002490100.01.T01"/>
    <property type="gene ID" value="TuG1812S0002490100.01"/>
</dbReference>
<dbReference type="EnsemblPlants" id="TuG1812S0002490100.01.T02">
    <property type="protein sequence ID" value="TuG1812S0002490100.01.T02"/>
    <property type="gene ID" value="TuG1812S0002490100.01"/>
</dbReference>
<dbReference type="GeneID" id="125551362"/>
<protein>
    <submittedName>
        <fullName evidence="2">Uncharacterized protein</fullName>
    </submittedName>
</protein>
<dbReference type="KEGG" id="tua:125530290"/>
<reference evidence="2" key="3">
    <citation type="submission" date="2022-06" db="UniProtKB">
        <authorList>
            <consortium name="EnsemblPlants"/>
        </authorList>
    </citation>
    <scope>IDENTIFICATION</scope>
</reference>
<sequence length="111" mass="13228">MTFPGGESGRWDSRQRRHSVWGCLDLVMLEHGNGKHHLSYGISNSQFTFLPQDFLHYCQYHCSWGLDFVNIKIWILTSKREAVPMMARFLHSFTKRHMLYEMLYSHFLDCL</sequence>
<reference evidence="3" key="1">
    <citation type="journal article" date="2013" name="Nature">
        <title>Draft genome of the wheat A-genome progenitor Triticum urartu.</title>
        <authorList>
            <person name="Ling H.Q."/>
            <person name="Zhao S."/>
            <person name="Liu D."/>
            <person name="Wang J."/>
            <person name="Sun H."/>
            <person name="Zhang C."/>
            <person name="Fan H."/>
            <person name="Li D."/>
            <person name="Dong L."/>
            <person name="Tao Y."/>
            <person name="Gao C."/>
            <person name="Wu H."/>
            <person name="Li Y."/>
            <person name="Cui Y."/>
            <person name="Guo X."/>
            <person name="Zheng S."/>
            <person name="Wang B."/>
            <person name="Yu K."/>
            <person name="Liang Q."/>
            <person name="Yang W."/>
            <person name="Lou X."/>
            <person name="Chen J."/>
            <person name="Feng M."/>
            <person name="Jian J."/>
            <person name="Zhang X."/>
            <person name="Luo G."/>
            <person name="Jiang Y."/>
            <person name="Liu J."/>
            <person name="Wang Z."/>
            <person name="Sha Y."/>
            <person name="Zhang B."/>
            <person name="Wu H."/>
            <person name="Tang D."/>
            <person name="Shen Q."/>
            <person name="Xue P."/>
            <person name="Zou S."/>
            <person name="Wang X."/>
            <person name="Liu X."/>
            <person name="Wang F."/>
            <person name="Yang Y."/>
            <person name="An X."/>
            <person name="Dong Z."/>
            <person name="Zhang K."/>
            <person name="Zhang X."/>
            <person name="Luo M.C."/>
            <person name="Dvorak J."/>
            <person name="Tong Y."/>
            <person name="Wang J."/>
            <person name="Yang H."/>
            <person name="Li Z."/>
            <person name="Wang D."/>
            <person name="Zhang A."/>
            <person name="Wang J."/>
        </authorList>
    </citation>
    <scope>NUCLEOTIDE SEQUENCE</scope>
    <source>
        <strain evidence="3">cv. G1812</strain>
    </source>
</reference>
<dbReference type="Gramene" id="TuG1812G0400001603.01.T01">
    <property type="protein sequence ID" value="TuG1812G0400001603.01.T01"/>
    <property type="gene ID" value="TuG1812G0400001603.01"/>
</dbReference>
<name>A0A8R7RD99_TRIUA</name>
<reference evidence="1" key="2">
    <citation type="submission" date="2018-03" db="EMBL/GenBank/DDBJ databases">
        <title>The Triticum urartu genome reveals the dynamic nature of wheat genome evolution.</title>
        <authorList>
            <person name="Ling H."/>
            <person name="Ma B."/>
            <person name="Shi X."/>
            <person name="Liu H."/>
            <person name="Dong L."/>
            <person name="Sun H."/>
            <person name="Cao Y."/>
            <person name="Gao Q."/>
            <person name="Zheng S."/>
            <person name="Li Y."/>
            <person name="Yu Y."/>
            <person name="Du H."/>
            <person name="Qi M."/>
            <person name="Li Y."/>
            <person name="Yu H."/>
            <person name="Cui Y."/>
            <person name="Wang N."/>
            <person name="Chen C."/>
            <person name="Wu H."/>
            <person name="Zhao Y."/>
            <person name="Zhang J."/>
            <person name="Li Y."/>
            <person name="Zhou W."/>
            <person name="Zhang B."/>
            <person name="Hu W."/>
            <person name="Eijk M."/>
            <person name="Tang J."/>
            <person name="Witsenboer H."/>
            <person name="Zhao S."/>
            <person name="Li Z."/>
            <person name="Zhang A."/>
            <person name="Wang D."/>
            <person name="Liang C."/>
        </authorList>
    </citation>
    <scope>NUCLEOTIDE SEQUENCE [LARGE SCALE GENOMIC DNA]</scope>
    <source>
        <strain evidence="1">cv. G1812</strain>
    </source>
</reference>
<dbReference type="Gramene" id="TuG1812S0002490100.01.T02">
    <property type="protein sequence ID" value="TuG1812S0002490100.01.T02"/>
    <property type="gene ID" value="TuG1812S0002490100.01"/>
</dbReference>
<accession>A0A8R7RD99</accession>
<dbReference type="AlphaFoldDB" id="A0A8R7RD99"/>
<evidence type="ECO:0000313" key="3">
    <source>
        <dbReference type="Proteomes" id="UP000015106"/>
    </source>
</evidence>
<evidence type="ECO:0000313" key="2">
    <source>
        <dbReference type="EnsemblPlants" id="TuG1812S0002490100.01.T01"/>
    </source>
</evidence>